<feature type="repeat" description="ANK" evidence="7">
    <location>
        <begin position="48"/>
        <end position="80"/>
    </location>
</feature>
<feature type="compositionally biased region" description="Polar residues" evidence="9">
    <location>
        <begin position="1185"/>
        <end position="1203"/>
    </location>
</feature>
<evidence type="ECO:0000313" key="13">
    <source>
        <dbReference type="RefSeq" id="XP_053532209.1"/>
    </source>
</evidence>
<evidence type="ECO:0000313" key="12">
    <source>
        <dbReference type="Proteomes" id="UP000221080"/>
    </source>
</evidence>
<dbReference type="CDD" id="cd09498">
    <property type="entry name" value="SAM_caskin1_2_repeat2"/>
    <property type="match status" value="1"/>
</dbReference>
<dbReference type="PRINTS" id="PR01415">
    <property type="entry name" value="ANKYRIN"/>
</dbReference>
<dbReference type="KEGG" id="ipu:108258881"/>
<dbReference type="PROSITE" id="PS50105">
    <property type="entry name" value="SAM_DOMAIN"/>
    <property type="match status" value="2"/>
</dbReference>
<dbReference type="InterPro" id="IPR035498">
    <property type="entry name" value="Caskin1/2_SAM_2"/>
</dbReference>
<feature type="region of interest" description="Disordered" evidence="9">
    <location>
        <begin position="1019"/>
        <end position="1308"/>
    </location>
</feature>
<dbReference type="PROSITE" id="PS50297">
    <property type="entry name" value="ANK_REP_REGION"/>
    <property type="match status" value="5"/>
</dbReference>
<dbReference type="SMART" id="SM00326">
    <property type="entry name" value="SH3"/>
    <property type="match status" value="1"/>
</dbReference>
<reference evidence="12" key="1">
    <citation type="journal article" date="2016" name="Nat. Commun.">
        <title>The channel catfish genome sequence provides insights into the evolution of scale formation in teleosts.</title>
        <authorList>
            <person name="Liu Z."/>
            <person name="Liu S."/>
            <person name="Yao J."/>
            <person name="Bao L."/>
            <person name="Zhang J."/>
            <person name="Li Y."/>
            <person name="Jiang C."/>
            <person name="Sun L."/>
            <person name="Wang R."/>
            <person name="Zhang Y."/>
            <person name="Zhou T."/>
            <person name="Zeng Q."/>
            <person name="Fu Q."/>
            <person name="Gao S."/>
            <person name="Li N."/>
            <person name="Koren S."/>
            <person name="Jiang Y."/>
            <person name="Zimin A."/>
            <person name="Xu P."/>
            <person name="Phillippy A.M."/>
            <person name="Geng X."/>
            <person name="Song L."/>
            <person name="Sun F."/>
            <person name="Li C."/>
            <person name="Wang X."/>
            <person name="Chen A."/>
            <person name="Jin Y."/>
            <person name="Yuan Z."/>
            <person name="Yang Y."/>
            <person name="Tan S."/>
            <person name="Peatman E."/>
            <person name="Lu J."/>
            <person name="Qin Z."/>
            <person name="Dunham R."/>
            <person name="Li Z."/>
            <person name="Sonstegard T."/>
            <person name="Feng J."/>
            <person name="Danzmann R.G."/>
            <person name="Schroeder S."/>
            <person name="Scheffler B."/>
            <person name="Duke M.V."/>
            <person name="Ballard L."/>
            <person name="Kucuktas H."/>
            <person name="Kaltenboeck L."/>
            <person name="Liu H."/>
            <person name="Armbruster J."/>
            <person name="Xie Y."/>
            <person name="Kirby M.L."/>
            <person name="Tian Y."/>
            <person name="Flanagan M.E."/>
            <person name="Mu W."/>
            <person name="Waldbieser G.C."/>
        </authorList>
    </citation>
    <scope>NUCLEOTIDE SEQUENCE [LARGE SCALE GENOMIC DNA]</scope>
    <source>
        <strain evidence="12">SDA103</strain>
    </source>
</reference>
<dbReference type="InterPro" id="IPR032117">
    <property type="entry name" value="Caskin_C"/>
</dbReference>
<dbReference type="Pfam" id="PF07653">
    <property type="entry name" value="SH3_2"/>
    <property type="match status" value="1"/>
</dbReference>
<dbReference type="PROSITE" id="PS50088">
    <property type="entry name" value="ANK_REPEAT"/>
    <property type="match status" value="5"/>
</dbReference>
<protein>
    <submittedName>
        <fullName evidence="13">Caskin-1</fullName>
    </submittedName>
</protein>
<keyword evidence="3" id="KW-0963">Cytoplasm</keyword>
<keyword evidence="4" id="KW-0597">Phosphoprotein</keyword>
<dbReference type="FunFam" id="2.30.30.40:FF:000062">
    <property type="entry name" value="caskin-2 isoform X1"/>
    <property type="match status" value="1"/>
</dbReference>
<evidence type="ECO:0000256" key="5">
    <source>
        <dbReference type="ARBA" id="ARBA00022737"/>
    </source>
</evidence>
<evidence type="ECO:0000259" key="10">
    <source>
        <dbReference type="PROSITE" id="PS50002"/>
    </source>
</evidence>
<dbReference type="Gene3D" id="1.10.150.50">
    <property type="entry name" value="Transcription Factor, Ets-1"/>
    <property type="match status" value="2"/>
</dbReference>
<feature type="region of interest" description="Disordered" evidence="9">
    <location>
        <begin position="533"/>
        <end position="566"/>
    </location>
</feature>
<organism evidence="12 13">
    <name type="scientific">Ictalurus punctatus</name>
    <name type="common">Channel catfish</name>
    <name type="synonym">Silurus punctatus</name>
    <dbReference type="NCBI Taxonomy" id="7998"/>
    <lineage>
        <taxon>Eukaryota</taxon>
        <taxon>Metazoa</taxon>
        <taxon>Chordata</taxon>
        <taxon>Craniata</taxon>
        <taxon>Vertebrata</taxon>
        <taxon>Euteleostomi</taxon>
        <taxon>Actinopterygii</taxon>
        <taxon>Neopterygii</taxon>
        <taxon>Teleostei</taxon>
        <taxon>Ostariophysi</taxon>
        <taxon>Siluriformes</taxon>
        <taxon>Ictaluridae</taxon>
        <taxon>Ictalurus</taxon>
    </lineage>
</organism>
<dbReference type="InterPro" id="IPR001452">
    <property type="entry name" value="SH3_domain"/>
</dbReference>
<evidence type="ECO:0000256" key="2">
    <source>
        <dbReference type="ARBA" id="ARBA00022443"/>
    </source>
</evidence>
<dbReference type="Pfam" id="PF16600">
    <property type="entry name" value="Caskin1-CID"/>
    <property type="match status" value="1"/>
</dbReference>
<evidence type="ECO:0000256" key="4">
    <source>
        <dbReference type="ARBA" id="ARBA00022553"/>
    </source>
</evidence>
<feature type="repeat" description="ANK" evidence="7">
    <location>
        <begin position="81"/>
        <end position="113"/>
    </location>
</feature>
<dbReference type="InterPro" id="IPR001660">
    <property type="entry name" value="SAM"/>
</dbReference>
<dbReference type="SUPFAM" id="SSF50044">
    <property type="entry name" value="SH3-domain"/>
    <property type="match status" value="1"/>
</dbReference>
<feature type="compositionally biased region" description="Polar residues" evidence="9">
    <location>
        <begin position="793"/>
        <end position="805"/>
    </location>
</feature>
<feature type="domain" description="SH3" evidence="10">
    <location>
        <begin position="278"/>
        <end position="344"/>
    </location>
</feature>
<keyword evidence="2 8" id="KW-0728">SH3 domain</keyword>
<dbReference type="Gene3D" id="2.30.30.40">
    <property type="entry name" value="SH3 Domains"/>
    <property type="match status" value="1"/>
</dbReference>
<feature type="compositionally biased region" description="Polar residues" evidence="9">
    <location>
        <begin position="427"/>
        <end position="440"/>
    </location>
</feature>
<dbReference type="InterPro" id="IPR013761">
    <property type="entry name" value="SAM/pointed_sf"/>
</dbReference>
<feature type="compositionally biased region" description="Basic and acidic residues" evidence="9">
    <location>
        <begin position="1019"/>
        <end position="1033"/>
    </location>
</feature>
<feature type="region of interest" description="Disordered" evidence="9">
    <location>
        <begin position="411"/>
        <end position="449"/>
    </location>
</feature>
<dbReference type="GeneID" id="108258881"/>
<feature type="compositionally biased region" description="Polar residues" evidence="9">
    <location>
        <begin position="886"/>
        <end position="902"/>
    </location>
</feature>
<dbReference type="PROSITE" id="PS50002">
    <property type="entry name" value="SH3"/>
    <property type="match status" value="1"/>
</dbReference>
<dbReference type="Proteomes" id="UP000221080">
    <property type="component" value="Chromosome 26"/>
</dbReference>
<dbReference type="PANTHER" id="PTHR24174">
    <property type="entry name" value="ANKYRIN REPEAT AND STERILE ALPHA MOTIF DOMAIN-CONTAINING PROTEIN 1"/>
    <property type="match status" value="1"/>
</dbReference>
<evidence type="ECO:0000256" key="9">
    <source>
        <dbReference type="SAM" id="MobiDB-lite"/>
    </source>
</evidence>
<keyword evidence="12" id="KW-1185">Reference proteome</keyword>
<dbReference type="FunFam" id="1.25.40.20:FF:000225">
    <property type="entry name" value="caskin-1 isoform X1"/>
    <property type="match status" value="1"/>
</dbReference>
<dbReference type="Pfam" id="PF00536">
    <property type="entry name" value="SAM_1"/>
    <property type="match status" value="2"/>
</dbReference>
<dbReference type="InterPro" id="IPR033635">
    <property type="entry name" value="ANKS1/Caskin"/>
</dbReference>
<dbReference type="SUPFAM" id="SSF47769">
    <property type="entry name" value="SAM/Pointed domain"/>
    <property type="match status" value="2"/>
</dbReference>
<feature type="region of interest" description="Disordered" evidence="9">
    <location>
        <begin position="461"/>
        <end position="501"/>
    </location>
</feature>
<dbReference type="Pfam" id="PF12796">
    <property type="entry name" value="Ank_2"/>
    <property type="match status" value="2"/>
</dbReference>
<dbReference type="FunFam" id="1.25.40.20:FF:000042">
    <property type="entry name" value="caskin-2 isoform X2"/>
    <property type="match status" value="1"/>
</dbReference>
<dbReference type="Gene3D" id="1.25.40.20">
    <property type="entry name" value="Ankyrin repeat-containing domain"/>
    <property type="match status" value="2"/>
</dbReference>
<dbReference type="PRINTS" id="PR01217">
    <property type="entry name" value="PRICHEXTENSN"/>
</dbReference>
<evidence type="ECO:0000259" key="11">
    <source>
        <dbReference type="PROSITE" id="PS50105"/>
    </source>
</evidence>
<feature type="compositionally biased region" description="Basic and acidic residues" evidence="9">
    <location>
        <begin position="1097"/>
        <end position="1116"/>
    </location>
</feature>
<keyword evidence="5" id="KW-0677">Repeat</keyword>
<gene>
    <name evidence="13" type="primary">si:dkeyp-9d4.3</name>
</gene>
<evidence type="ECO:0000256" key="1">
    <source>
        <dbReference type="ARBA" id="ARBA00004496"/>
    </source>
</evidence>
<sequence length="1433" mass="155903">MGKDQELLQAVKTEDLLMVQRLLQRPKHGKSKLLGSAKRINVNFQDTDGFSALHHAALNGNMELIALLLDSQAVVDIKDQKGMRPLHYAAWQGKCEPMKMLLKAGSSVNSQSDEGQIPLHLSSQHGHYDGSEMLLQHQSNPCIRDHAGKTPLDLACEFGRVLVVQLLLSSNMCAAMLEPKPSDPNGISPLHLAAKNGHIDIIKLLIQAGIDINRQTKSGTALHEAALCGKTDAVRLLLDSGISASVRNTYCQTALDIVNQFTTTQASREIKQMLRDASAAMQVRALKDYCNNYDLTSLNIKTGDIITVLEQHSDGRWKGCIHDNRTGNDRVGYFPSNMVEVIKRAGPSTQQYLKIHIRPPAIGSVAMVNGDSHILSLPLTSLPPPPSLISSHQPLFTSFGYNTPTCSSFAFEPPSSRSVGPKRETGSRGSVSSPHGSPTLSGQQSSSSEEIWVLRKPLAGAGSTGSLTSGRSSVSGPVDNANAHLASSPVPVPTTPTHSTGLNTHGVNVPGLHAQAEGVKLLATVLSQSAKAKEHLLEQDPSAGSSQLTQSTPGGPRPEKKKTFVDPLLQRKDSAATESKSSEAVAEWLTSAQLQFYTANFLTAGYDLQTISRMSPEDLVAIGVTKPGHRKKMLSEIVKLSIPDWIPKEKPTSLAEWLSLIGLSQYYQTLVQNGYDNMDFVSDITLEDLQEIGITKLGHQKKLMLAVKRLGEPLKEEDTYSKARQSDESTTSKRQAAPESTPAPRTRRGMEGRGSPRHTTQGRGIQRANAPPPLKKPGSCNSPAHTPPHTPTKVKSSSPRSNSQGRPVPLLCLPQESAAEEDEDGTPPLPRRKDPPFPDTSTKYATVGGGNRSASSLDVGGVNRSQSFATTRPRRKTRPPTPPKRSCSSISTGNLPNESGINQDEPCDSFLSVTYRERRRSDCGPASESGVLGGSVRDIAAMLEMSTLGGRAKGASRNYLQASPDILRRNHDSLSSDEEIQSRRRTISGPLTDYDIPIAQQEGTERGEVTKSLRITDEPMETLPERPTPEPRPRSMLTQEEWSRVDATATLRRPRTPHDSSSERVQLNETSTVRRRPKVIAPTQRDDATDAAIRVRPVSEVEHVYRESDMSEDFRRALKPPVSPKPSLGLRKPEPPTPTRRVPLPGPENQHSTVEGKRVPPPVSPKPSPPPTLPKPIKIKPLPTHTLTPPSDLNTHPHSSTILPEQVDHPILSPSTPTPKPAESQTLSPRPLTSPAQSPQTPQTPSTPGCGSAPVKPPRSSMAGLSVDIPSPFEAEPREVEKHNEDDEQKRQRKEIAVIKGQEMGTSSEVTKLTEGSEQVLMRRRKVGVARQMQIEGDIESTTEDGVVTADEIRQRAPNVSRMDEGRIHGEEEINQLRLDETSASLAAALEVVEERIMTEDNSETENKSTVNILDDIGSMFDDLADQLDAMLD</sequence>
<feature type="repeat" description="ANK" evidence="7">
    <location>
        <begin position="185"/>
        <end position="217"/>
    </location>
</feature>
<dbReference type="RefSeq" id="XP_053532209.1">
    <property type="nucleotide sequence ID" value="XM_053676234.1"/>
</dbReference>
<evidence type="ECO:0000256" key="6">
    <source>
        <dbReference type="ARBA" id="ARBA00023043"/>
    </source>
</evidence>
<name>A0A9F7QXI4_ICTPU</name>
<feature type="domain" description="SAM" evidence="11">
    <location>
        <begin position="649"/>
        <end position="713"/>
    </location>
</feature>
<evidence type="ECO:0000256" key="7">
    <source>
        <dbReference type="PROSITE-ProRule" id="PRU00023"/>
    </source>
</evidence>
<feature type="compositionally biased region" description="Polar residues" evidence="9">
    <location>
        <begin position="542"/>
        <end position="553"/>
    </location>
</feature>
<evidence type="ECO:0000256" key="3">
    <source>
        <dbReference type="ARBA" id="ARBA00022490"/>
    </source>
</evidence>
<proteinExistence type="predicted"/>
<feature type="repeat" description="ANK" evidence="7">
    <location>
        <begin position="114"/>
        <end position="146"/>
    </location>
</feature>
<dbReference type="SMART" id="SM00248">
    <property type="entry name" value="ANK"/>
    <property type="match status" value="6"/>
</dbReference>
<dbReference type="InterPro" id="IPR002110">
    <property type="entry name" value="Ankyrin_rpt"/>
</dbReference>
<dbReference type="Pfam" id="PF16632">
    <property type="entry name" value="Caskin-tail"/>
    <property type="match status" value="1"/>
</dbReference>
<dbReference type="OrthoDB" id="6156898at2759"/>
<dbReference type="InterPro" id="IPR036770">
    <property type="entry name" value="Ankyrin_rpt-contain_sf"/>
</dbReference>
<dbReference type="GO" id="GO:0005737">
    <property type="term" value="C:cytoplasm"/>
    <property type="evidence" value="ECO:0007669"/>
    <property type="project" value="UniProtKB-SubCell"/>
</dbReference>
<feature type="domain" description="SAM" evidence="11">
    <location>
        <begin position="580"/>
        <end position="643"/>
    </location>
</feature>
<feature type="compositionally biased region" description="Basic and acidic residues" evidence="9">
    <location>
        <begin position="557"/>
        <end position="566"/>
    </location>
</feature>
<dbReference type="InterPro" id="IPR035497">
    <property type="entry name" value="Caskin1/2_SAM_1"/>
</dbReference>
<evidence type="ECO:0000256" key="8">
    <source>
        <dbReference type="PROSITE-ProRule" id="PRU00192"/>
    </source>
</evidence>
<feature type="repeat" description="ANK" evidence="7">
    <location>
        <begin position="217"/>
        <end position="249"/>
    </location>
</feature>
<accession>A0A9F7QXI4</accession>
<keyword evidence="6 7" id="KW-0040">ANK repeat</keyword>
<dbReference type="PANTHER" id="PTHR24174:SF19">
    <property type="entry name" value="CASKIN-1 ISOFORM X1"/>
    <property type="match status" value="1"/>
</dbReference>
<dbReference type="SUPFAM" id="SSF48403">
    <property type="entry name" value="Ankyrin repeat"/>
    <property type="match status" value="1"/>
</dbReference>
<reference evidence="13" key="2">
    <citation type="submission" date="2025-08" db="UniProtKB">
        <authorList>
            <consortium name="RefSeq"/>
        </authorList>
    </citation>
    <scope>IDENTIFICATION</scope>
    <source>
        <tissue evidence="13">Blood</tissue>
    </source>
</reference>
<dbReference type="FunFam" id="1.10.150.50:FF:000028">
    <property type="entry name" value="caskin-2 isoform X2"/>
    <property type="match status" value="1"/>
</dbReference>
<feature type="compositionally biased region" description="Low complexity" evidence="9">
    <location>
        <begin position="1175"/>
        <end position="1184"/>
    </location>
</feature>
<dbReference type="InterPro" id="IPR032232">
    <property type="entry name" value="Caskin1-CID"/>
</dbReference>
<feature type="compositionally biased region" description="Pro residues" evidence="9">
    <location>
        <begin position="1159"/>
        <end position="1174"/>
    </location>
</feature>
<feature type="compositionally biased region" description="Low complexity" evidence="9">
    <location>
        <begin position="461"/>
        <end position="476"/>
    </location>
</feature>
<dbReference type="Pfam" id="PF00023">
    <property type="entry name" value="Ank"/>
    <property type="match status" value="2"/>
</dbReference>
<comment type="subcellular location">
    <subcellularLocation>
        <location evidence="1">Cytoplasm</location>
    </subcellularLocation>
</comment>
<dbReference type="CDD" id="cd09497">
    <property type="entry name" value="SAM_caskin1_2_repeat1"/>
    <property type="match status" value="1"/>
</dbReference>
<dbReference type="SMART" id="SM00454">
    <property type="entry name" value="SAM"/>
    <property type="match status" value="2"/>
</dbReference>
<feature type="compositionally biased region" description="Low complexity" evidence="9">
    <location>
        <begin position="1231"/>
        <end position="1248"/>
    </location>
</feature>
<feature type="compositionally biased region" description="Basic and acidic residues" evidence="9">
    <location>
        <begin position="714"/>
        <end position="731"/>
    </location>
</feature>
<feature type="compositionally biased region" description="Basic and acidic residues" evidence="9">
    <location>
        <begin position="1275"/>
        <end position="1297"/>
    </location>
</feature>
<feature type="region of interest" description="Disordered" evidence="9">
    <location>
        <begin position="714"/>
        <end position="907"/>
    </location>
</feature>
<dbReference type="InterPro" id="IPR036028">
    <property type="entry name" value="SH3-like_dom_sf"/>
</dbReference>